<protein>
    <submittedName>
        <fullName evidence="3">Uncharacterized protein</fullName>
    </submittedName>
</protein>
<gene>
    <name evidence="3" type="ORF">DdX_07304</name>
</gene>
<evidence type="ECO:0000256" key="2">
    <source>
        <dbReference type="SAM" id="Phobius"/>
    </source>
</evidence>
<feature type="compositionally biased region" description="Polar residues" evidence="1">
    <location>
        <begin position="198"/>
        <end position="215"/>
    </location>
</feature>
<keyword evidence="2" id="KW-0472">Membrane</keyword>
<name>A0AAD4N652_9BILA</name>
<feature type="region of interest" description="Disordered" evidence="1">
    <location>
        <begin position="198"/>
        <end position="226"/>
    </location>
</feature>
<dbReference type="EMBL" id="JAKKPZ010000010">
    <property type="protein sequence ID" value="KAI1716263.1"/>
    <property type="molecule type" value="Genomic_DNA"/>
</dbReference>
<sequence>MSERICCCSAAVTGGINLSLQLLLSALGLASAALVLNRNWLWALTNCSITQETVIIPIGYSSSTEVALRLTHEDDSNRWFDAWIELAMTFYIGFGAVWIISLLAYSLSFRYYRSILVTPNIVVLFMGLLFNGIAFGSLLAKTLHLPEEERTREYQQVILIYIMGLYMLIFLFTLIFMYLSMSYYYYLSERFSRQNSVAPKKTMQTRNSSGTSSIVDEQKMQSPFPV</sequence>
<accession>A0AAD4N652</accession>
<feature type="transmembrane region" description="Helical" evidence="2">
    <location>
        <begin position="82"/>
        <end position="105"/>
    </location>
</feature>
<dbReference type="Proteomes" id="UP001201812">
    <property type="component" value="Unassembled WGS sequence"/>
</dbReference>
<reference evidence="3" key="1">
    <citation type="submission" date="2022-01" db="EMBL/GenBank/DDBJ databases">
        <title>Genome Sequence Resource for Two Populations of Ditylenchus destructor, the Migratory Endoparasitic Phytonematode.</title>
        <authorList>
            <person name="Zhang H."/>
            <person name="Lin R."/>
            <person name="Xie B."/>
        </authorList>
    </citation>
    <scope>NUCLEOTIDE SEQUENCE</scope>
    <source>
        <strain evidence="3">BazhouSP</strain>
    </source>
</reference>
<feature type="transmembrane region" description="Helical" evidence="2">
    <location>
        <begin position="158"/>
        <end position="186"/>
    </location>
</feature>
<keyword evidence="2" id="KW-1133">Transmembrane helix</keyword>
<evidence type="ECO:0000313" key="4">
    <source>
        <dbReference type="Proteomes" id="UP001201812"/>
    </source>
</evidence>
<keyword evidence="2" id="KW-0812">Transmembrane</keyword>
<keyword evidence="4" id="KW-1185">Reference proteome</keyword>
<organism evidence="3 4">
    <name type="scientific">Ditylenchus destructor</name>
    <dbReference type="NCBI Taxonomy" id="166010"/>
    <lineage>
        <taxon>Eukaryota</taxon>
        <taxon>Metazoa</taxon>
        <taxon>Ecdysozoa</taxon>
        <taxon>Nematoda</taxon>
        <taxon>Chromadorea</taxon>
        <taxon>Rhabditida</taxon>
        <taxon>Tylenchina</taxon>
        <taxon>Tylenchomorpha</taxon>
        <taxon>Sphaerularioidea</taxon>
        <taxon>Anguinidae</taxon>
        <taxon>Anguininae</taxon>
        <taxon>Ditylenchus</taxon>
    </lineage>
</organism>
<evidence type="ECO:0000256" key="1">
    <source>
        <dbReference type="SAM" id="MobiDB-lite"/>
    </source>
</evidence>
<dbReference type="AlphaFoldDB" id="A0AAD4N652"/>
<feature type="transmembrane region" description="Helical" evidence="2">
    <location>
        <begin position="117"/>
        <end position="138"/>
    </location>
</feature>
<comment type="caution">
    <text evidence="3">The sequence shown here is derived from an EMBL/GenBank/DDBJ whole genome shotgun (WGS) entry which is preliminary data.</text>
</comment>
<evidence type="ECO:0000313" key="3">
    <source>
        <dbReference type="EMBL" id="KAI1716263.1"/>
    </source>
</evidence>
<proteinExistence type="predicted"/>